<dbReference type="Pfam" id="PF13505">
    <property type="entry name" value="OMP_b-brl"/>
    <property type="match status" value="1"/>
</dbReference>
<dbReference type="RefSeq" id="WP_103683792.1">
    <property type="nucleotide sequence ID" value="NZ_PQGG01000016.1"/>
</dbReference>
<evidence type="ECO:0000256" key="2">
    <source>
        <dbReference type="SAM" id="SignalP"/>
    </source>
</evidence>
<feature type="domain" description="Outer membrane protein beta-barrel" evidence="3">
    <location>
        <begin position="8"/>
        <end position="199"/>
    </location>
</feature>
<evidence type="ECO:0000313" key="5">
    <source>
        <dbReference type="Proteomes" id="UP000237222"/>
    </source>
</evidence>
<evidence type="ECO:0000259" key="3">
    <source>
        <dbReference type="Pfam" id="PF13505"/>
    </source>
</evidence>
<comment type="caution">
    <text evidence="4">The sequence shown here is derived from an EMBL/GenBank/DDBJ whole genome shotgun (WGS) entry which is preliminary data.</text>
</comment>
<dbReference type="EMBL" id="PQGG01000016">
    <property type="protein sequence ID" value="POP53397.1"/>
    <property type="molecule type" value="Genomic_DNA"/>
</dbReference>
<dbReference type="OrthoDB" id="5733367at2"/>
<reference evidence="4" key="1">
    <citation type="submission" date="2018-01" db="EMBL/GenBank/DDBJ databases">
        <authorList>
            <person name="Yu X.-D."/>
        </authorList>
    </citation>
    <scope>NUCLEOTIDE SEQUENCE</scope>
    <source>
        <strain evidence="4">ZX-21</strain>
    </source>
</reference>
<dbReference type="InterPro" id="IPR027385">
    <property type="entry name" value="Beta-barrel_OMP"/>
</dbReference>
<feature type="signal peptide" evidence="2">
    <location>
        <begin position="1"/>
        <end position="24"/>
    </location>
</feature>
<feature type="chain" id="PRO_5015541469" description="Outer membrane protein beta-barrel domain-containing protein" evidence="2">
    <location>
        <begin position="25"/>
        <end position="199"/>
    </location>
</feature>
<gene>
    <name evidence="4" type="ORF">C0068_07070</name>
</gene>
<name>A0A2S4HHD1_9GAMM</name>
<evidence type="ECO:0000256" key="1">
    <source>
        <dbReference type="ARBA" id="ARBA00022729"/>
    </source>
</evidence>
<dbReference type="Proteomes" id="UP000237222">
    <property type="component" value="Unassembled WGS sequence"/>
</dbReference>
<protein>
    <recommendedName>
        <fullName evidence="3">Outer membrane protein beta-barrel domain-containing protein</fullName>
    </recommendedName>
</protein>
<accession>A0A2S4HHD1</accession>
<sequence length="199" mass="21307">MLNKKMLLLATGFASAMSAGPLFAKDFSYTYVEAGFADVEVDNNDADEFYAGGSLALDRNIFVRGSLGNLDFNRNQEFDTVSIGVGHPMKMSDRTDLVASLDYSFAESESTNSALDDIDIDTLTGGVMSRTWLTNNIEGNLSAGLAYQDVDGDSDAGAVLGAGLRVYIVPQFSVAGKISRSFVGDYDTDSVGINARLQF</sequence>
<evidence type="ECO:0000313" key="4">
    <source>
        <dbReference type="EMBL" id="POP53397.1"/>
    </source>
</evidence>
<dbReference type="SUPFAM" id="SSF56925">
    <property type="entry name" value="OMPA-like"/>
    <property type="match status" value="1"/>
</dbReference>
<dbReference type="AlphaFoldDB" id="A0A2S4HHD1"/>
<organism evidence="4 5">
    <name type="scientific">Zhongshania marina</name>
    <dbReference type="NCBI Taxonomy" id="2304603"/>
    <lineage>
        <taxon>Bacteria</taxon>
        <taxon>Pseudomonadati</taxon>
        <taxon>Pseudomonadota</taxon>
        <taxon>Gammaproteobacteria</taxon>
        <taxon>Cellvibrionales</taxon>
        <taxon>Spongiibacteraceae</taxon>
        <taxon>Zhongshania</taxon>
    </lineage>
</organism>
<proteinExistence type="predicted"/>
<keyword evidence="1 2" id="KW-0732">Signal</keyword>
<dbReference type="InterPro" id="IPR011250">
    <property type="entry name" value="OMP/PagP_B-barrel"/>
</dbReference>